<dbReference type="PANTHER" id="PTHR47691:SF3">
    <property type="entry name" value="HTH-TYPE TRANSCRIPTIONAL REGULATOR RV0890C-RELATED"/>
    <property type="match status" value="1"/>
</dbReference>
<reference evidence="2" key="2">
    <citation type="submission" date="2015-01" db="EMBL/GenBank/DDBJ databases">
        <title>Evolutionary Origins and Diversification of the Mycorrhizal Mutualists.</title>
        <authorList>
            <consortium name="DOE Joint Genome Institute"/>
            <consortium name="Mycorrhizal Genomics Consortium"/>
            <person name="Kohler A."/>
            <person name="Kuo A."/>
            <person name="Nagy L.G."/>
            <person name="Floudas D."/>
            <person name="Copeland A."/>
            <person name="Barry K.W."/>
            <person name="Cichocki N."/>
            <person name="Veneault-Fourrey C."/>
            <person name="LaButti K."/>
            <person name="Lindquist E.A."/>
            <person name="Lipzen A."/>
            <person name="Lundell T."/>
            <person name="Morin E."/>
            <person name="Murat C."/>
            <person name="Riley R."/>
            <person name="Ohm R."/>
            <person name="Sun H."/>
            <person name="Tunlid A."/>
            <person name="Henrissat B."/>
            <person name="Grigoriev I.V."/>
            <person name="Hibbett D.S."/>
            <person name="Martin F."/>
        </authorList>
    </citation>
    <scope>NUCLEOTIDE SEQUENCE [LARGE SCALE GENOMIC DNA]</scope>
    <source>
        <strain evidence="2">F 1598</strain>
    </source>
</reference>
<gene>
    <name evidence="1" type="ORF">PILCRDRAFT_812130</name>
</gene>
<dbReference type="SUPFAM" id="SSF48452">
    <property type="entry name" value="TPR-like"/>
    <property type="match status" value="1"/>
</dbReference>
<proteinExistence type="predicted"/>
<dbReference type="EMBL" id="KN832973">
    <property type="protein sequence ID" value="KIM90392.1"/>
    <property type="molecule type" value="Genomic_DNA"/>
</dbReference>
<sequence>MEHLQPNLQLMGNDVSWDKLGFPSTIIKLGKQFSENIASLRTRFYTSPFLFPRSFPEPKKIYGREDCITQIVNQIEGHVSPLAVLGPPGIGKSAVAAAVIHDKRTVSRFGNRRHWAHFGDISSLEKFVDILCESLSFGADGHTSDFLDCGPLTSSKRQLSVVIDALRTTTSPHLLILNDFESIWDSERGGIEPILQGMYSIPHLTLLVTMRGAVVLPPTAWWLEMITLSPRAAKLLFITVYPRSDPALDDLLKTLDYLPLAVVLVAHACQVHGVTPSVLIDRWGKGKAELLEFEGEGLHSLDASISSSMNSVSINNSPHATRLLRILSMLPAGVQASELPGMAPSINNVHEVARMLTNMSLASVNHGMRIGLLWPIKSYSLKYHHLDDRSRKELYFYHFKLAEEGLRRPGHGLFTNGIQKLLENQHNIEAVLKDALQNGCIPAIEATLQYSSPRCAIQPCVDIIVKAVEAAKADEAAKGDDVARTDGSMSLTARCLQRLGEMKVAAGNYDTGDHFREAIERFEMLGDRHAIANCQISIAQCIWINAPERGIEHLKKTRQQFITLKDTSGEAKCDLRLASLYIDSDQDRLEDAHSACERALSKSDSAYDIAQCRWVMSRICMREGRLEDARSILDAALQTLRKFGDRSAVAKCLRASSSLYLHTRQLDDARMALKQAIDEHKWLGQNLDVAFCRWNLGNISEDDEAVELYQLAIPQFWASGFTFAGAECRLTLGLRYMEMGQLTDALLNLEIARPELQANGTGKLAAICLAATISCLCKGGDVNAAKLTLESNEVEIRAHFSAIQTGLHEIQGNDVQLAIDDGPTYPGR</sequence>
<dbReference type="OrthoDB" id="2846384at2759"/>
<accession>A0A0C3CL58</accession>
<dbReference type="HOGENOM" id="CLU_342279_0_0_1"/>
<dbReference type="PANTHER" id="PTHR47691">
    <property type="entry name" value="REGULATOR-RELATED"/>
    <property type="match status" value="1"/>
</dbReference>
<keyword evidence="2" id="KW-1185">Reference proteome</keyword>
<dbReference type="InterPro" id="IPR011990">
    <property type="entry name" value="TPR-like_helical_dom_sf"/>
</dbReference>
<dbReference type="SUPFAM" id="SSF52540">
    <property type="entry name" value="P-loop containing nucleoside triphosphate hydrolases"/>
    <property type="match status" value="1"/>
</dbReference>
<dbReference type="Proteomes" id="UP000054166">
    <property type="component" value="Unassembled WGS sequence"/>
</dbReference>
<dbReference type="InterPro" id="IPR027417">
    <property type="entry name" value="P-loop_NTPase"/>
</dbReference>
<protein>
    <recommendedName>
        <fullName evidence="3">NB-ARC domain-containing protein</fullName>
    </recommendedName>
</protein>
<organism evidence="1 2">
    <name type="scientific">Piloderma croceum (strain F 1598)</name>
    <dbReference type="NCBI Taxonomy" id="765440"/>
    <lineage>
        <taxon>Eukaryota</taxon>
        <taxon>Fungi</taxon>
        <taxon>Dikarya</taxon>
        <taxon>Basidiomycota</taxon>
        <taxon>Agaricomycotina</taxon>
        <taxon>Agaricomycetes</taxon>
        <taxon>Agaricomycetidae</taxon>
        <taxon>Atheliales</taxon>
        <taxon>Atheliaceae</taxon>
        <taxon>Piloderma</taxon>
    </lineage>
</organism>
<evidence type="ECO:0000313" key="1">
    <source>
        <dbReference type="EMBL" id="KIM90392.1"/>
    </source>
</evidence>
<dbReference type="Gene3D" id="3.40.50.300">
    <property type="entry name" value="P-loop containing nucleotide triphosphate hydrolases"/>
    <property type="match status" value="1"/>
</dbReference>
<evidence type="ECO:0000313" key="2">
    <source>
        <dbReference type="Proteomes" id="UP000054166"/>
    </source>
</evidence>
<reference evidence="1 2" key="1">
    <citation type="submission" date="2014-04" db="EMBL/GenBank/DDBJ databases">
        <authorList>
            <consortium name="DOE Joint Genome Institute"/>
            <person name="Kuo A."/>
            <person name="Tarkka M."/>
            <person name="Buscot F."/>
            <person name="Kohler A."/>
            <person name="Nagy L.G."/>
            <person name="Floudas D."/>
            <person name="Copeland A."/>
            <person name="Barry K.W."/>
            <person name="Cichocki N."/>
            <person name="Veneault-Fourrey C."/>
            <person name="LaButti K."/>
            <person name="Lindquist E.A."/>
            <person name="Lipzen A."/>
            <person name="Lundell T."/>
            <person name="Morin E."/>
            <person name="Murat C."/>
            <person name="Sun H."/>
            <person name="Tunlid A."/>
            <person name="Henrissat B."/>
            <person name="Grigoriev I.V."/>
            <person name="Hibbett D.S."/>
            <person name="Martin F."/>
            <person name="Nordberg H.P."/>
            <person name="Cantor M.N."/>
            <person name="Hua S.X."/>
        </authorList>
    </citation>
    <scope>NUCLEOTIDE SEQUENCE [LARGE SCALE GENOMIC DNA]</scope>
    <source>
        <strain evidence="1 2">F 1598</strain>
    </source>
</reference>
<evidence type="ECO:0008006" key="3">
    <source>
        <dbReference type="Google" id="ProtNLM"/>
    </source>
</evidence>
<name>A0A0C3CL58_PILCF</name>
<dbReference type="InParanoid" id="A0A0C3CL58"/>
<dbReference type="AlphaFoldDB" id="A0A0C3CL58"/>
<dbReference type="Gene3D" id="1.25.40.10">
    <property type="entry name" value="Tetratricopeptide repeat domain"/>
    <property type="match status" value="2"/>
</dbReference>